<keyword evidence="10 13" id="KW-0333">Golgi apparatus</keyword>
<dbReference type="EMBL" id="FN653046">
    <property type="protein sequence ID" value="CBY24466.1"/>
    <property type="molecule type" value="Genomic_DNA"/>
</dbReference>
<evidence type="ECO:0000256" key="3">
    <source>
        <dbReference type="ARBA" id="ARBA00006492"/>
    </source>
</evidence>
<accession>E4XFS7</accession>
<dbReference type="FunFam" id="3.90.550.10:FF:000252">
    <property type="entry name" value="Protein O-linked-mannose beta-1,2-N-acetylglucosaminyltransferase 1"/>
    <property type="match status" value="1"/>
</dbReference>
<keyword evidence="9 13" id="KW-1133">Transmembrane helix</keyword>
<keyword evidence="12 13" id="KW-0464">Manganese</keyword>
<dbReference type="AlphaFoldDB" id="E4XFS7"/>
<organism evidence="14">
    <name type="scientific">Oikopleura dioica</name>
    <name type="common">Tunicate</name>
    <dbReference type="NCBI Taxonomy" id="34765"/>
    <lineage>
        <taxon>Eukaryota</taxon>
        <taxon>Metazoa</taxon>
        <taxon>Chordata</taxon>
        <taxon>Tunicata</taxon>
        <taxon>Appendicularia</taxon>
        <taxon>Copelata</taxon>
        <taxon>Oikopleuridae</taxon>
        <taxon>Oikopleura</taxon>
    </lineage>
</organism>
<evidence type="ECO:0000256" key="10">
    <source>
        <dbReference type="ARBA" id="ARBA00023034"/>
    </source>
</evidence>
<keyword evidence="8 13" id="KW-0735">Signal-anchor</keyword>
<dbReference type="InterPro" id="IPR029044">
    <property type="entry name" value="Nucleotide-diphossugar_trans"/>
</dbReference>
<dbReference type="InterPro" id="IPR004139">
    <property type="entry name" value="Glyco_trans_13"/>
</dbReference>
<protein>
    <recommendedName>
        <fullName evidence="13">Alpha-1,3-mannosyl-glycoprotein 2-beta-N-acetylglucosaminyltransferase</fullName>
        <shortName evidence="13">GNT-I</shortName>
        <shortName evidence="13">GlcNAc-T I</shortName>
        <ecNumber evidence="13">2.4.1.101</ecNumber>
    </recommendedName>
    <alternativeName>
        <fullName evidence="13">N-glycosyl-oligosaccharide-glycoprotein N-acetylglucosaminyltransferase I</fullName>
    </alternativeName>
</protein>
<dbReference type="Pfam" id="PF03071">
    <property type="entry name" value="GNT-I"/>
    <property type="match status" value="1"/>
</dbReference>
<gene>
    <name evidence="14" type="ORF">GSOID_T00010330001</name>
</gene>
<evidence type="ECO:0000256" key="2">
    <source>
        <dbReference type="ARBA" id="ARBA00004922"/>
    </source>
</evidence>
<dbReference type="InParanoid" id="E4XFS7"/>
<comment type="similarity">
    <text evidence="3 13">Belongs to the glycosyltransferase 13 family.</text>
</comment>
<evidence type="ECO:0000256" key="12">
    <source>
        <dbReference type="ARBA" id="ARBA00023211"/>
    </source>
</evidence>
<dbReference type="UniPathway" id="UPA00378"/>
<feature type="transmembrane region" description="Helical" evidence="13">
    <location>
        <begin position="6"/>
        <end position="30"/>
    </location>
</feature>
<evidence type="ECO:0000256" key="1">
    <source>
        <dbReference type="ARBA" id="ARBA00004323"/>
    </source>
</evidence>
<keyword evidence="15" id="KW-1185">Reference proteome</keyword>
<evidence type="ECO:0000256" key="7">
    <source>
        <dbReference type="ARBA" id="ARBA00022723"/>
    </source>
</evidence>
<keyword evidence="5" id="KW-0808">Transferase</keyword>
<dbReference type="GO" id="GO:0030145">
    <property type="term" value="F:manganese ion binding"/>
    <property type="evidence" value="ECO:0007669"/>
    <property type="project" value="UniProtKB-UniRule"/>
</dbReference>
<dbReference type="GO" id="GO:0003827">
    <property type="term" value="F:alpha-1,3-mannosylglycoprotein 2-beta-N-acetylglucosaminyltransferase activity"/>
    <property type="evidence" value="ECO:0007669"/>
    <property type="project" value="UniProtKB-UniRule"/>
</dbReference>
<name>E4XFS7_OIKDI</name>
<dbReference type="SUPFAM" id="SSF53448">
    <property type="entry name" value="Nucleotide-diphospho-sugar transferases"/>
    <property type="match status" value="1"/>
</dbReference>
<dbReference type="GO" id="GO:0047223">
    <property type="term" value="F:beta-1,3-galactosyl-O-glycosyl-glycoprotein beta-1,3-N-acetylglucosaminyltransferase activity"/>
    <property type="evidence" value="ECO:0007669"/>
    <property type="project" value="TreeGrafter"/>
</dbReference>
<dbReference type="PANTHER" id="PTHR46396:SF1">
    <property type="entry name" value="PROTEIN O-LINKED-MANNOSE BETA-1,2-N-ACETYLGLUCOSAMINYLTRANSFERASE 1"/>
    <property type="match status" value="1"/>
</dbReference>
<dbReference type="EC" id="2.4.1.101" evidence="13"/>
<evidence type="ECO:0000256" key="5">
    <source>
        <dbReference type="ARBA" id="ARBA00022679"/>
    </source>
</evidence>
<proteinExistence type="inferred from homology"/>
<evidence type="ECO:0000313" key="14">
    <source>
        <dbReference type="EMBL" id="CBY24466.1"/>
    </source>
</evidence>
<dbReference type="Proteomes" id="UP000001307">
    <property type="component" value="Unassembled WGS sequence"/>
</dbReference>
<keyword evidence="7 13" id="KW-0479">Metal-binding</keyword>
<reference evidence="14" key="1">
    <citation type="journal article" date="2010" name="Science">
        <title>Plasticity of animal genome architecture unmasked by rapid evolution of a pelagic tunicate.</title>
        <authorList>
            <person name="Denoeud F."/>
            <person name="Henriet S."/>
            <person name="Mungpakdee S."/>
            <person name="Aury J.M."/>
            <person name="Da Silva C."/>
            <person name="Brinkmann H."/>
            <person name="Mikhaleva J."/>
            <person name="Olsen L.C."/>
            <person name="Jubin C."/>
            <person name="Canestro C."/>
            <person name="Bouquet J.M."/>
            <person name="Danks G."/>
            <person name="Poulain J."/>
            <person name="Campsteijn C."/>
            <person name="Adamski M."/>
            <person name="Cross I."/>
            <person name="Yadetie F."/>
            <person name="Muffato M."/>
            <person name="Louis A."/>
            <person name="Butcher S."/>
            <person name="Tsagkogeorga G."/>
            <person name="Konrad A."/>
            <person name="Singh S."/>
            <person name="Jensen M.F."/>
            <person name="Cong E.H."/>
            <person name="Eikeseth-Otteraa H."/>
            <person name="Noel B."/>
            <person name="Anthouard V."/>
            <person name="Porcel B.M."/>
            <person name="Kachouri-Lafond R."/>
            <person name="Nishino A."/>
            <person name="Ugolini M."/>
            <person name="Chourrout P."/>
            <person name="Nishida H."/>
            <person name="Aasland R."/>
            <person name="Huzurbazar S."/>
            <person name="Westhof E."/>
            <person name="Delsuc F."/>
            <person name="Lehrach H."/>
            <person name="Reinhardt R."/>
            <person name="Weissenbach J."/>
            <person name="Roy S.W."/>
            <person name="Artiguenave F."/>
            <person name="Postlethwait J.H."/>
            <person name="Manak J.R."/>
            <person name="Thompson E.M."/>
            <person name="Jaillon O."/>
            <person name="Du Pasquier L."/>
            <person name="Boudinot P."/>
            <person name="Liberles D.A."/>
            <person name="Volff J.N."/>
            <person name="Philippe H."/>
            <person name="Lenhard B."/>
            <person name="Roest Crollius H."/>
            <person name="Wincker P."/>
            <person name="Chourrout D."/>
        </authorList>
    </citation>
    <scope>NUCLEOTIDE SEQUENCE [LARGE SCALE GENOMIC DNA]</scope>
</reference>
<evidence type="ECO:0000313" key="15">
    <source>
        <dbReference type="Proteomes" id="UP000001307"/>
    </source>
</evidence>
<evidence type="ECO:0000256" key="4">
    <source>
        <dbReference type="ARBA" id="ARBA00022676"/>
    </source>
</evidence>
<keyword evidence="6 13" id="KW-0812">Transmembrane</keyword>
<sequence length="463" mass="52598">MGVSRLVPSVWAILVAVAAFFFSVVSYLLLNLPSGIVKSTSSHNNAERHKCSWSGHDAERRAVFCGNEKLFEMFRTACSCTSPAPISFEDDPIAALDDVPILVMAANRPKYLFRTLFNILNAQGVNRANIVVSIDGFFDESVAVAKLFALRVIQSKPEGTKAARVSQHYRRALTTVMGDIYSSSEYVIVIEDDLQISPDFFFYMAHVLPIFKMDSQIYCVSAWNDHGMEHAIGNAQEIYRVEGMPGLGWAMSRKILDELLPKWLPKERMTDWDVWMRNPSNRKGRHCLIPDISRTFHFGEDGLNVDRNMQGLYFRNHGFHQDRDSSPVAFTPLEELVKERYEAKLSEAISRANVIDSKTLVCDSKKKTNPYLSMLTGATSTHILYYSQDSKEELDNYFRLCWCLNIWDLDVRAQYQGVIRIHLQRVPVYLVAYPASRFSGSIPAKLSPLLLDSSIPKGNRRRT</sequence>
<evidence type="ECO:0000256" key="11">
    <source>
        <dbReference type="ARBA" id="ARBA00023136"/>
    </source>
</evidence>
<comment type="pathway">
    <text evidence="2 13">Protein modification; protein glycosylation.</text>
</comment>
<evidence type="ECO:0000256" key="9">
    <source>
        <dbReference type="ARBA" id="ARBA00022989"/>
    </source>
</evidence>
<keyword evidence="4 13" id="KW-0328">Glycosyltransferase</keyword>
<dbReference type="GO" id="GO:0016266">
    <property type="term" value="P:protein O-linked glycosylation via N-acetyl-galactosamine"/>
    <property type="evidence" value="ECO:0007669"/>
    <property type="project" value="TreeGrafter"/>
</dbReference>
<dbReference type="GO" id="GO:0000139">
    <property type="term" value="C:Golgi membrane"/>
    <property type="evidence" value="ECO:0007669"/>
    <property type="project" value="UniProtKB-SubCell"/>
</dbReference>
<comment type="subcellular location">
    <subcellularLocation>
        <location evidence="1 13">Golgi apparatus membrane</location>
        <topology evidence="1 13">Single-pass type II membrane protein</topology>
    </subcellularLocation>
</comment>
<keyword evidence="11 13" id="KW-0472">Membrane</keyword>
<dbReference type="OrthoDB" id="440755at2759"/>
<evidence type="ECO:0000256" key="6">
    <source>
        <dbReference type="ARBA" id="ARBA00022692"/>
    </source>
</evidence>
<dbReference type="Gene3D" id="3.90.550.10">
    <property type="entry name" value="Spore Coat Polysaccharide Biosynthesis Protein SpsA, Chain A"/>
    <property type="match status" value="1"/>
</dbReference>
<evidence type="ECO:0000256" key="13">
    <source>
        <dbReference type="RuleBase" id="RU368119"/>
    </source>
</evidence>
<comment type="catalytic activity">
    <reaction evidence="13">
        <text>N(4)-(alpha-D-Man-(1-&gt;3)-[alpha-D-Man-(1-&gt;3)-[alpha-D-Man-(1-&gt;6)]-alpha-D-Man-(1-&gt;6)]-beta-D-Man-(1-&gt;4)-beta-D-GlcNAc-(1-&gt;4)-beta-D-GlcNAc)-L-asparaginyl-[protein] (N-glucan mannose isomer 5A1,2) + UDP-N-acetyl-alpha-D-glucosamine = N(4)-{beta-D-GlcNAc-(1-&gt;2)-alpha-D-Man-(1-&gt;3)-[alpha-D-Man-(1-&gt;3)-[alpha-D-Man-(1-&gt;6)]-alpha-D-Man-(1-&gt;6)]-beta-D-Man-(1-&gt;4)-beta-D-GlcNAc-(1-&gt;4)-beta-D-GlcNAc}-L-asparaginyl-[protein] + UDP + H(+)</text>
        <dbReference type="Rhea" id="RHEA:11456"/>
        <dbReference type="Rhea" id="RHEA-COMP:14367"/>
        <dbReference type="Rhea" id="RHEA-COMP:14368"/>
        <dbReference type="ChEBI" id="CHEBI:15378"/>
        <dbReference type="ChEBI" id="CHEBI:57705"/>
        <dbReference type="ChEBI" id="CHEBI:58223"/>
        <dbReference type="ChEBI" id="CHEBI:59087"/>
        <dbReference type="ChEBI" id="CHEBI:60625"/>
        <dbReference type="EC" id="2.4.1.101"/>
    </reaction>
</comment>
<evidence type="ECO:0000256" key="8">
    <source>
        <dbReference type="ARBA" id="ARBA00022968"/>
    </source>
</evidence>
<comment type="cofactor">
    <cofactor evidence="13">
        <name>Mn(2+)</name>
        <dbReference type="ChEBI" id="CHEBI:29035"/>
    </cofactor>
    <text evidence="13">The cofactor is mostly bound to the substrate.</text>
</comment>
<dbReference type="InterPro" id="IPR052463">
    <property type="entry name" value="O-linked_mannose_GnT"/>
</dbReference>
<dbReference type="PANTHER" id="PTHR46396">
    <property type="entry name" value="PROTEIN O-LINKED-MANNOSE BETA-1,2-N-ACETYLGLUCOSAMINYLTRANSFERASE 1"/>
    <property type="match status" value="1"/>
</dbReference>
<comment type="function">
    <text evidence="13">Initiates complex N-linked carbohydrate formation. Essential for the conversion of high-mannose to hybrid and complex N-glycans.</text>
</comment>